<dbReference type="Proteomes" id="UP001501455">
    <property type="component" value="Unassembled WGS sequence"/>
</dbReference>
<comment type="caution">
    <text evidence="3">The sequence shown here is derived from an EMBL/GenBank/DDBJ whole genome shotgun (WGS) entry which is preliminary data.</text>
</comment>
<gene>
    <name evidence="3" type="ORF">GCM10019016_068400</name>
</gene>
<name>A0ABP6U092_9ACTN</name>
<keyword evidence="2" id="KW-0812">Transmembrane</keyword>
<feature type="transmembrane region" description="Helical" evidence="2">
    <location>
        <begin position="131"/>
        <end position="153"/>
    </location>
</feature>
<protein>
    <recommendedName>
        <fullName evidence="5">Integral membrane protein</fullName>
    </recommendedName>
</protein>
<proteinExistence type="predicted"/>
<feature type="compositionally biased region" description="Basic and acidic residues" evidence="1">
    <location>
        <begin position="624"/>
        <end position="636"/>
    </location>
</feature>
<dbReference type="InterPro" id="IPR045931">
    <property type="entry name" value="DUF6350"/>
</dbReference>
<feature type="transmembrane region" description="Helical" evidence="2">
    <location>
        <begin position="25"/>
        <end position="51"/>
    </location>
</feature>
<keyword evidence="4" id="KW-1185">Reference proteome</keyword>
<sequence length="643" mass="64898">MIQTTVRRSMPASLFRRARHRSPGLASGLVGGALAAGLGLAVFTVLVMLLWVSSPYPDSGPGGALHVAAALWLLAHGAELVRVDTLSGAPAPMGVPPLLLAVVPVWLLHRAARDTAEGGARDNAPLVPGRIAWAGVVLGYLAVTAPAALYAAGGALRPSWTWTAVCVPLVALVAAGTGVWTAYGRPSGPLEQVLGAVLPRGVRHLVLGPDGRPGVAARAAAAGTTVLVAGGAVLLTVSLGRHLGETRGAFGRLTEGWSGWLAVLLLCVTLLPNAAVWSAAYALGPGFLLGAGTSVTPLGAQAAPLLPPFPLLAAVPDPGAGTALHGTVAALPLTAGAVVGWFVGRGSVTGGGGFRNWTTGRTAGAAAFAAGLCGVLLALLAGLAGGPLGTAALARFGPVWWQVGLATAVWLGVTAVVTALAVRAWCLRRSYGQGGGERRPGRVVAPGRLPILPRPARRTRLPRRPWFRRKLERSASAPVAEDEPYLLLDHDSDDRGLGGLGGLDDRDLGGLGAGAGTLGLRPSPAPASPATNPASPRGLTDRPEPLSDLPAPIAPAPDAPSLSGPDDAPSPSAPDLRPGAPPPGLRPRRHRTPPTRVSGRTGFGGIPGDVRRAPAGRPVSLARPADRGAAPEDGPRRTGAPAA</sequence>
<dbReference type="EMBL" id="BAAAXF010000047">
    <property type="protein sequence ID" value="GAA3499736.1"/>
    <property type="molecule type" value="Genomic_DNA"/>
</dbReference>
<feature type="region of interest" description="Disordered" evidence="1">
    <location>
        <begin position="514"/>
        <end position="643"/>
    </location>
</feature>
<feature type="compositionally biased region" description="Low complexity" evidence="1">
    <location>
        <begin position="518"/>
        <end position="536"/>
    </location>
</feature>
<feature type="compositionally biased region" description="Low complexity" evidence="1">
    <location>
        <begin position="559"/>
        <end position="578"/>
    </location>
</feature>
<feature type="transmembrane region" description="Helical" evidence="2">
    <location>
        <begin position="63"/>
        <end position="81"/>
    </location>
</feature>
<feature type="transmembrane region" description="Helical" evidence="2">
    <location>
        <begin position="93"/>
        <end position="111"/>
    </location>
</feature>
<evidence type="ECO:0000313" key="3">
    <source>
        <dbReference type="EMBL" id="GAA3499736.1"/>
    </source>
</evidence>
<accession>A0ABP6U092</accession>
<organism evidence="3 4">
    <name type="scientific">Streptomyces prasinosporus</name>
    <dbReference type="NCBI Taxonomy" id="68256"/>
    <lineage>
        <taxon>Bacteria</taxon>
        <taxon>Bacillati</taxon>
        <taxon>Actinomycetota</taxon>
        <taxon>Actinomycetes</taxon>
        <taxon>Kitasatosporales</taxon>
        <taxon>Streptomycetaceae</taxon>
        <taxon>Streptomyces</taxon>
        <taxon>Streptomyces albogriseolus group</taxon>
    </lineage>
</organism>
<evidence type="ECO:0008006" key="5">
    <source>
        <dbReference type="Google" id="ProtNLM"/>
    </source>
</evidence>
<feature type="transmembrane region" description="Helical" evidence="2">
    <location>
        <begin position="399"/>
        <end position="422"/>
    </location>
</feature>
<keyword evidence="2" id="KW-1133">Transmembrane helix</keyword>
<keyword evidence="2" id="KW-0472">Membrane</keyword>
<reference evidence="4" key="1">
    <citation type="journal article" date="2019" name="Int. J. Syst. Evol. Microbiol.">
        <title>The Global Catalogue of Microorganisms (GCM) 10K type strain sequencing project: providing services to taxonomists for standard genome sequencing and annotation.</title>
        <authorList>
            <consortium name="The Broad Institute Genomics Platform"/>
            <consortium name="The Broad Institute Genome Sequencing Center for Infectious Disease"/>
            <person name="Wu L."/>
            <person name="Ma J."/>
        </authorList>
    </citation>
    <scope>NUCLEOTIDE SEQUENCE [LARGE SCALE GENOMIC DNA]</scope>
    <source>
        <strain evidence="4">JCM 4816</strain>
    </source>
</reference>
<evidence type="ECO:0000313" key="4">
    <source>
        <dbReference type="Proteomes" id="UP001501455"/>
    </source>
</evidence>
<feature type="transmembrane region" description="Helical" evidence="2">
    <location>
        <begin position="215"/>
        <end position="239"/>
    </location>
</feature>
<evidence type="ECO:0000256" key="1">
    <source>
        <dbReference type="SAM" id="MobiDB-lite"/>
    </source>
</evidence>
<dbReference type="Pfam" id="PF19877">
    <property type="entry name" value="DUF6350"/>
    <property type="match status" value="1"/>
</dbReference>
<feature type="transmembrane region" description="Helical" evidence="2">
    <location>
        <begin position="323"/>
        <end position="344"/>
    </location>
</feature>
<evidence type="ECO:0000256" key="2">
    <source>
        <dbReference type="SAM" id="Phobius"/>
    </source>
</evidence>
<feature type="transmembrane region" description="Helical" evidence="2">
    <location>
        <begin position="260"/>
        <end position="283"/>
    </location>
</feature>
<feature type="transmembrane region" description="Helical" evidence="2">
    <location>
        <begin position="160"/>
        <end position="183"/>
    </location>
</feature>
<feature type="transmembrane region" description="Helical" evidence="2">
    <location>
        <begin position="365"/>
        <end position="387"/>
    </location>
</feature>